<reference evidence="1 2" key="1">
    <citation type="submission" date="2012-04" db="EMBL/GenBank/DDBJ databases">
        <authorList>
            <person name="Harkins D.M."/>
            <person name="Madupu R."/>
            <person name="Durkin A.S."/>
            <person name="Torralba M."/>
            <person name="Methe B."/>
            <person name="Sutton G.G."/>
            <person name="Nelson K.E."/>
        </authorList>
    </citation>
    <scope>NUCLEOTIDE SEQUENCE [LARGE SCALE GENOMIC DNA]</scope>
    <source>
        <strain evidence="1 2">VK64</strain>
    </source>
</reference>
<dbReference type="EMBL" id="AJMT01000119">
    <property type="protein sequence ID" value="EIG28140.1"/>
    <property type="molecule type" value="Genomic_DNA"/>
</dbReference>
<name>I2NQM9_NEISI</name>
<dbReference type="AlphaFoldDB" id="I2NQM9"/>
<organism evidence="1 2">
    <name type="scientific">Neisseria sicca VK64</name>
    <dbReference type="NCBI Taxonomy" id="1095748"/>
    <lineage>
        <taxon>Bacteria</taxon>
        <taxon>Pseudomonadati</taxon>
        <taxon>Pseudomonadota</taxon>
        <taxon>Betaproteobacteria</taxon>
        <taxon>Neisseriales</taxon>
        <taxon>Neisseriaceae</taxon>
        <taxon>Neisseria</taxon>
    </lineage>
</organism>
<evidence type="ECO:0000313" key="2">
    <source>
        <dbReference type="Proteomes" id="UP000004473"/>
    </source>
</evidence>
<evidence type="ECO:0000313" key="1">
    <source>
        <dbReference type="EMBL" id="EIG28140.1"/>
    </source>
</evidence>
<protein>
    <submittedName>
        <fullName evidence="1">Uncharacterized protein</fullName>
    </submittedName>
</protein>
<accession>I2NQM9</accession>
<proteinExistence type="predicted"/>
<comment type="caution">
    <text evidence="1">The sequence shown here is derived from an EMBL/GenBank/DDBJ whole genome shotgun (WGS) entry which is preliminary data.</text>
</comment>
<gene>
    <name evidence="1" type="ORF">HMPREF1051_0751</name>
</gene>
<dbReference type="Proteomes" id="UP000004473">
    <property type="component" value="Unassembled WGS sequence"/>
</dbReference>
<sequence>MIFRRPLDSLPQLFNCFPYRMRQLKSKILMSSFPRRRESTFEFWKLFFKYLFLKISNGFPPARE</sequence>